<keyword evidence="4" id="KW-1185">Reference proteome</keyword>
<dbReference type="Proteomes" id="UP001432027">
    <property type="component" value="Unassembled WGS sequence"/>
</dbReference>
<feature type="transmembrane region" description="Helical" evidence="2">
    <location>
        <begin position="84"/>
        <end position="103"/>
    </location>
</feature>
<organism evidence="3 4">
    <name type="scientific">Pristionchus entomophagus</name>
    <dbReference type="NCBI Taxonomy" id="358040"/>
    <lineage>
        <taxon>Eukaryota</taxon>
        <taxon>Metazoa</taxon>
        <taxon>Ecdysozoa</taxon>
        <taxon>Nematoda</taxon>
        <taxon>Chromadorea</taxon>
        <taxon>Rhabditida</taxon>
        <taxon>Rhabditina</taxon>
        <taxon>Diplogasteromorpha</taxon>
        <taxon>Diplogasteroidea</taxon>
        <taxon>Neodiplogasteridae</taxon>
        <taxon>Pristionchus</taxon>
    </lineage>
</organism>
<reference evidence="3" key="1">
    <citation type="submission" date="2023-10" db="EMBL/GenBank/DDBJ databases">
        <title>Genome assembly of Pristionchus species.</title>
        <authorList>
            <person name="Yoshida K."/>
            <person name="Sommer R.J."/>
        </authorList>
    </citation>
    <scope>NUCLEOTIDE SEQUENCE</scope>
    <source>
        <strain evidence="3">RS0144</strain>
    </source>
</reference>
<dbReference type="AlphaFoldDB" id="A0AAV5T228"/>
<protein>
    <submittedName>
        <fullName evidence="3">Uncharacterized protein</fullName>
    </submittedName>
</protein>
<dbReference type="EMBL" id="BTSX01000003">
    <property type="protein sequence ID" value="GMS89621.1"/>
    <property type="molecule type" value="Genomic_DNA"/>
</dbReference>
<feature type="non-terminal residue" evidence="3">
    <location>
        <position position="1"/>
    </location>
</feature>
<comment type="caution">
    <text evidence="3">The sequence shown here is derived from an EMBL/GenBank/DDBJ whole genome shotgun (WGS) entry which is preliminary data.</text>
</comment>
<evidence type="ECO:0000313" key="3">
    <source>
        <dbReference type="EMBL" id="GMS89621.1"/>
    </source>
</evidence>
<evidence type="ECO:0000313" key="4">
    <source>
        <dbReference type="Proteomes" id="UP001432027"/>
    </source>
</evidence>
<gene>
    <name evidence="3" type="ORF">PENTCL1PPCAC_11796</name>
</gene>
<accession>A0AAV5T228</accession>
<feature type="compositionally biased region" description="Polar residues" evidence="1">
    <location>
        <begin position="1"/>
        <end position="11"/>
    </location>
</feature>
<evidence type="ECO:0000256" key="1">
    <source>
        <dbReference type="SAM" id="MobiDB-lite"/>
    </source>
</evidence>
<feature type="region of interest" description="Disordered" evidence="1">
    <location>
        <begin position="1"/>
        <end position="29"/>
    </location>
</feature>
<keyword evidence="2" id="KW-1133">Transmembrane helix</keyword>
<feature type="non-terminal residue" evidence="3">
    <location>
        <position position="104"/>
    </location>
</feature>
<name>A0AAV5T228_9BILA</name>
<keyword evidence="2" id="KW-0812">Transmembrane</keyword>
<proteinExistence type="predicted"/>
<sequence>VSSSSLESTRGSHPFMETSEMQSPHLNRTPSTLTCEDDLMVAVENLLHSLRNYSREGATNRWFYWWMDSSSLLFLRGGYPPSPFSISVTCSFFFLFIFILSTLE</sequence>
<keyword evidence="2" id="KW-0472">Membrane</keyword>
<evidence type="ECO:0000256" key="2">
    <source>
        <dbReference type="SAM" id="Phobius"/>
    </source>
</evidence>
<feature type="compositionally biased region" description="Polar residues" evidence="1">
    <location>
        <begin position="19"/>
        <end position="29"/>
    </location>
</feature>